<keyword evidence="3" id="KW-1185">Reference proteome</keyword>
<dbReference type="InterPro" id="IPR034660">
    <property type="entry name" value="DinB/YfiT-like"/>
</dbReference>
<sequence>MSDVYAFHLMDRTRQKILKHLESLPEAKRNVVPAGFNNSIHWQLGHVVTLADRIIYGIAGKPIPLPESYATFFGPGTKPADWIGEPPSWEELMQLFNEQPSRLRDTFAGILDEPVAKKDNFGQAETIGELIHLSNGHESSHEGMINAMVKILKQQ</sequence>
<dbReference type="SUPFAM" id="SSF109854">
    <property type="entry name" value="DinB/YfiT-like putative metalloenzymes"/>
    <property type="match status" value="1"/>
</dbReference>
<evidence type="ECO:0000313" key="3">
    <source>
        <dbReference type="Proteomes" id="UP001580407"/>
    </source>
</evidence>
<feature type="domain" description="DinB-like" evidence="1">
    <location>
        <begin position="10"/>
        <end position="145"/>
    </location>
</feature>
<comment type="caution">
    <text evidence="2">The sequence shown here is derived from an EMBL/GenBank/DDBJ whole genome shotgun (WGS) entry which is preliminary data.</text>
</comment>
<reference evidence="2 3" key="1">
    <citation type="submission" date="2024-09" db="EMBL/GenBank/DDBJ databases">
        <authorList>
            <person name="Ruan L."/>
        </authorList>
    </citation>
    <scope>NUCLEOTIDE SEQUENCE [LARGE SCALE GENOMIC DNA]</scope>
    <source>
        <strain evidence="2 3">D33</strain>
    </source>
</reference>
<name>A0ABV5B4W4_9BACL</name>
<dbReference type="Proteomes" id="UP001580407">
    <property type="component" value="Unassembled WGS sequence"/>
</dbReference>
<dbReference type="Gene3D" id="1.20.120.450">
    <property type="entry name" value="dinb family like domain"/>
    <property type="match status" value="1"/>
</dbReference>
<organism evidence="2 3">
    <name type="scientific">Paenibacillus terreus</name>
    <dbReference type="NCBI Taxonomy" id="1387834"/>
    <lineage>
        <taxon>Bacteria</taxon>
        <taxon>Bacillati</taxon>
        <taxon>Bacillota</taxon>
        <taxon>Bacilli</taxon>
        <taxon>Bacillales</taxon>
        <taxon>Paenibacillaceae</taxon>
        <taxon>Paenibacillus</taxon>
    </lineage>
</organism>
<dbReference type="Pfam" id="PF12867">
    <property type="entry name" value="DinB_2"/>
    <property type="match status" value="1"/>
</dbReference>
<evidence type="ECO:0000313" key="2">
    <source>
        <dbReference type="EMBL" id="MFB5680732.1"/>
    </source>
</evidence>
<proteinExistence type="predicted"/>
<gene>
    <name evidence="2" type="ORF">ACE3NQ_07400</name>
</gene>
<protein>
    <submittedName>
        <fullName evidence="2">DinB family protein</fullName>
    </submittedName>
</protein>
<dbReference type="InterPro" id="IPR024775">
    <property type="entry name" value="DinB-like"/>
</dbReference>
<accession>A0ABV5B4W4</accession>
<dbReference type="EMBL" id="JBHILM010000006">
    <property type="protein sequence ID" value="MFB5680732.1"/>
    <property type="molecule type" value="Genomic_DNA"/>
</dbReference>
<evidence type="ECO:0000259" key="1">
    <source>
        <dbReference type="Pfam" id="PF12867"/>
    </source>
</evidence>
<dbReference type="RefSeq" id="WP_375524529.1">
    <property type="nucleotide sequence ID" value="NZ_JBHILM010000006.1"/>
</dbReference>